<organism evidence="3 4">
    <name type="scientific">Reticulomyxa filosa</name>
    <dbReference type="NCBI Taxonomy" id="46433"/>
    <lineage>
        <taxon>Eukaryota</taxon>
        <taxon>Sar</taxon>
        <taxon>Rhizaria</taxon>
        <taxon>Retaria</taxon>
        <taxon>Foraminifera</taxon>
        <taxon>Monothalamids</taxon>
        <taxon>Reticulomyxidae</taxon>
        <taxon>Reticulomyxa</taxon>
    </lineage>
</organism>
<comment type="caution">
    <text evidence="3">The sequence shown here is derived from an EMBL/GenBank/DDBJ whole genome shotgun (WGS) entry which is preliminary data.</text>
</comment>
<name>X6NCE2_RETFI</name>
<gene>
    <name evidence="3" type="ORF">RFI_13762</name>
</gene>
<evidence type="ECO:0000313" key="4">
    <source>
        <dbReference type="Proteomes" id="UP000023152"/>
    </source>
</evidence>
<protein>
    <recommendedName>
        <fullName evidence="5">RGS domain-containing protein</fullName>
    </recommendedName>
</protein>
<reference evidence="3 4" key="1">
    <citation type="journal article" date="2013" name="Curr. Biol.">
        <title>The Genome of the Foraminiferan Reticulomyxa filosa.</title>
        <authorList>
            <person name="Glockner G."/>
            <person name="Hulsmann N."/>
            <person name="Schleicher M."/>
            <person name="Noegel A.A."/>
            <person name="Eichinger L."/>
            <person name="Gallinger C."/>
            <person name="Pawlowski J."/>
            <person name="Sierra R."/>
            <person name="Euteneuer U."/>
            <person name="Pillet L."/>
            <person name="Moustafa A."/>
            <person name="Platzer M."/>
            <person name="Groth M."/>
            <person name="Szafranski K."/>
            <person name="Schliwa M."/>
        </authorList>
    </citation>
    <scope>NUCLEOTIDE SEQUENCE [LARGE SCALE GENOMIC DNA]</scope>
</reference>
<evidence type="ECO:0000256" key="2">
    <source>
        <dbReference type="SAM" id="Phobius"/>
    </source>
</evidence>
<evidence type="ECO:0000256" key="1">
    <source>
        <dbReference type="SAM" id="MobiDB-lite"/>
    </source>
</evidence>
<dbReference type="Proteomes" id="UP000023152">
    <property type="component" value="Unassembled WGS sequence"/>
</dbReference>
<keyword evidence="2" id="KW-0472">Membrane</keyword>
<feature type="region of interest" description="Disordered" evidence="1">
    <location>
        <begin position="158"/>
        <end position="181"/>
    </location>
</feature>
<evidence type="ECO:0000313" key="3">
    <source>
        <dbReference type="EMBL" id="ETO23419.1"/>
    </source>
</evidence>
<evidence type="ECO:0008006" key="5">
    <source>
        <dbReference type="Google" id="ProtNLM"/>
    </source>
</evidence>
<sequence>MAQKNAKQTTPGSGGYILQIYQRWSHSWFKRNQKVTLLLLLDLIFICFYVYIMFLKEQGEEIKRILNSKETSQSMFDGIQRIVHGYLERNLYDFLESTEYFRCVVDWSRLDEEHKYEWPTDFEQMAQQKATTAPVIQIPQQLLHSKLKTGGSSTIDVGEDLLPSHTSPQSNSIKQANKLFS</sequence>
<accession>X6NCE2</accession>
<keyword evidence="2" id="KW-0812">Transmembrane</keyword>
<feature type="transmembrane region" description="Helical" evidence="2">
    <location>
        <begin position="35"/>
        <end position="55"/>
    </location>
</feature>
<keyword evidence="2" id="KW-1133">Transmembrane helix</keyword>
<dbReference type="EMBL" id="ASPP01009953">
    <property type="protein sequence ID" value="ETO23419.1"/>
    <property type="molecule type" value="Genomic_DNA"/>
</dbReference>
<proteinExistence type="predicted"/>
<feature type="compositionally biased region" description="Polar residues" evidence="1">
    <location>
        <begin position="164"/>
        <end position="181"/>
    </location>
</feature>
<dbReference type="AlphaFoldDB" id="X6NCE2"/>
<keyword evidence="4" id="KW-1185">Reference proteome</keyword>